<dbReference type="PROSITE" id="PS51186">
    <property type="entry name" value="GNAT"/>
    <property type="match status" value="1"/>
</dbReference>
<dbReference type="PANTHER" id="PTHR43420:SF12">
    <property type="entry name" value="N-ACETYLTRANSFERASE DOMAIN-CONTAINING PROTEIN"/>
    <property type="match status" value="1"/>
</dbReference>
<protein>
    <submittedName>
        <fullName evidence="4">Unannotated protein</fullName>
    </submittedName>
</protein>
<accession>A0A6J6VQM8</accession>
<feature type="domain" description="N-acetyltransferase" evidence="3">
    <location>
        <begin position="133"/>
        <end position="278"/>
    </location>
</feature>
<name>A0A6J6VQM8_9ZZZZ</name>
<keyword evidence="1" id="KW-0808">Transferase</keyword>
<evidence type="ECO:0000259" key="3">
    <source>
        <dbReference type="PROSITE" id="PS51186"/>
    </source>
</evidence>
<proteinExistence type="predicted"/>
<dbReference type="InterPro" id="IPR050680">
    <property type="entry name" value="YpeA/RimI_acetyltransf"/>
</dbReference>
<dbReference type="CDD" id="cd04301">
    <property type="entry name" value="NAT_SF"/>
    <property type="match status" value="1"/>
</dbReference>
<evidence type="ECO:0000256" key="2">
    <source>
        <dbReference type="ARBA" id="ARBA00023315"/>
    </source>
</evidence>
<dbReference type="InterPro" id="IPR000182">
    <property type="entry name" value="GNAT_dom"/>
</dbReference>
<sequence>MSTNWRYTEGLSPDERLAILGLINRLDTSLGREAIDENRRRLVQHNLPGHFWVQIDADVPVGFANVDLTSHPSVEMAGGGFDADLCELIAQEHPSFDWWLRDTHDDHQSQNQVRALRYMESDNVHVTLDLPTIEVQSFRPDLDAERWLIQNNAAFASHPEQGTWDLETLRFRIAEPWFDPSGFLLLLEGQVLVASCWTKIHEFNTVRTGEIYVISVHPGHQGKGLGAAALQLGLQSIHSRGVHRASLYVDDSNEAAIAMYKKHGFRTIRMDRVLRITR</sequence>
<organism evidence="4">
    <name type="scientific">freshwater metagenome</name>
    <dbReference type="NCBI Taxonomy" id="449393"/>
    <lineage>
        <taxon>unclassified sequences</taxon>
        <taxon>metagenomes</taxon>
        <taxon>ecological metagenomes</taxon>
    </lineage>
</organism>
<evidence type="ECO:0000256" key="1">
    <source>
        <dbReference type="ARBA" id="ARBA00022679"/>
    </source>
</evidence>
<evidence type="ECO:0000313" key="4">
    <source>
        <dbReference type="EMBL" id="CAB4773303.1"/>
    </source>
</evidence>
<dbReference type="InterPro" id="IPR016181">
    <property type="entry name" value="Acyl_CoA_acyltransferase"/>
</dbReference>
<dbReference type="PANTHER" id="PTHR43420">
    <property type="entry name" value="ACETYLTRANSFERASE"/>
    <property type="match status" value="1"/>
</dbReference>
<dbReference type="AlphaFoldDB" id="A0A6J6VQM8"/>
<dbReference type="Gene3D" id="3.40.630.30">
    <property type="match status" value="1"/>
</dbReference>
<reference evidence="4" key="1">
    <citation type="submission" date="2020-05" db="EMBL/GenBank/DDBJ databases">
        <authorList>
            <person name="Chiriac C."/>
            <person name="Salcher M."/>
            <person name="Ghai R."/>
            <person name="Kavagutti S V."/>
        </authorList>
    </citation>
    <scope>NUCLEOTIDE SEQUENCE</scope>
</reference>
<dbReference type="Pfam" id="PF00583">
    <property type="entry name" value="Acetyltransf_1"/>
    <property type="match status" value="1"/>
</dbReference>
<dbReference type="SUPFAM" id="SSF55729">
    <property type="entry name" value="Acyl-CoA N-acyltransferases (Nat)"/>
    <property type="match status" value="1"/>
</dbReference>
<dbReference type="GO" id="GO:0016747">
    <property type="term" value="F:acyltransferase activity, transferring groups other than amino-acyl groups"/>
    <property type="evidence" value="ECO:0007669"/>
    <property type="project" value="InterPro"/>
</dbReference>
<gene>
    <name evidence="4" type="ORF">UFOPK2958_00043</name>
</gene>
<keyword evidence="2" id="KW-0012">Acyltransferase</keyword>
<dbReference type="EMBL" id="CAFAAB010000002">
    <property type="protein sequence ID" value="CAB4773303.1"/>
    <property type="molecule type" value="Genomic_DNA"/>
</dbReference>